<dbReference type="PROSITE" id="PS51257">
    <property type="entry name" value="PROKAR_LIPOPROTEIN"/>
    <property type="match status" value="1"/>
</dbReference>
<accession>X0T670</accession>
<name>X0T670_9ZZZZ</name>
<evidence type="ECO:0000313" key="1">
    <source>
        <dbReference type="EMBL" id="GAF82841.1"/>
    </source>
</evidence>
<gene>
    <name evidence="1" type="ORF">S01H1_04160</name>
</gene>
<dbReference type="EMBL" id="BARS01002210">
    <property type="protein sequence ID" value="GAF82841.1"/>
    <property type="molecule type" value="Genomic_DNA"/>
</dbReference>
<protein>
    <submittedName>
        <fullName evidence="1">Uncharacterized protein</fullName>
    </submittedName>
</protein>
<reference evidence="1" key="1">
    <citation type="journal article" date="2014" name="Front. Microbiol.">
        <title>High frequency of phylogenetically diverse reductive dehalogenase-homologous genes in deep subseafloor sedimentary metagenomes.</title>
        <authorList>
            <person name="Kawai M."/>
            <person name="Futagami T."/>
            <person name="Toyoda A."/>
            <person name="Takaki Y."/>
            <person name="Nishi S."/>
            <person name="Hori S."/>
            <person name="Arai W."/>
            <person name="Tsubouchi T."/>
            <person name="Morono Y."/>
            <person name="Uchiyama I."/>
            <person name="Ito T."/>
            <person name="Fujiyama A."/>
            <person name="Inagaki F."/>
            <person name="Takami H."/>
        </authorList>
    </citation>
    <scope>NUCLEOTIDE SEQUENCE</scope>
    <source>
        <strain evidence="1">Expedition CK06-06</strain>
    </source>
</reference>
<feature type="non-terminal residue" evidence="1">
    <location>
        <position position="78"/>
    </location>
</feature>
<organism evidence="1">
    <name type="scientific">marine sediment metagenome</name>
    <dbReference type="NCBI Taxonomy" id="412755"/>
    <lineage>
        <taxon>unclassified sequences</taxon>
        <taxon>metagenomes</taxon>
        <taxon>ecological metagenomes</taxon>
    </lineage>
</organism>
<proteinExistence type="predicted"/>
<comment type="caution">
    <text evidence="1">The sequence shown here is derived from an EMBL/GenBank/DDBJ whole genome shotgun (WGS) entry which is preliminary data.</text>
</comment>
<dbReference type="AlphaFoldDB" id="X0T670"/>
<sequence>MRRVAIPMMLIVLGVACVAQAIPIPYLDPLDPGLAVNFNNGTSDMTSWGAYNRWKDQDWDFAGGKAEVNIEGCYDGIE</sequence>